<reference evidence="2 3" key="1">
    <citation type="journal article" date="2018" name="Nat. Biotechnol.">
        <title>A standardized bacterial taxonomy based on genome phylogeny substantially revises the tree of life.</title>
        <authorList>
            <person name="Parks D.H."/>
            <person name="Chuvochina M."/>
            <person name="Waite D.W."/>
            <person name="Rinke C."/>
            <person name="Skarshewski A."/>
            <person name="Chaumeil P.A."/>
            <person name="Hugenholtz P."/>
        </authorList>
    </citation>
    <scope>NUCLEOTIDE SEQUENCE [LARGE SCALE GENOMIC DNA]</scope>
    <source>
        <strain evidence="2">UBA10045</strain>
    </source>
</reference>
<organism evidence="2 3">
    <name type="scientific">Acinetobacter radioresistens</name>
    <dbReference type="NCBI Taxonomy" id="40216"/>
    <lineage>
        <taxon>Bacteria</taxon>
        <taxon>Pseudomonadati</taxon>
        <taxon>Pseudomonadota</taxon>
        <taxon>Gammaproteobacteria</taxon>
        <taxon>Moraxellales</taxon>
        <taxon>Moraxellaceae</taxon>
        <taxon>Acinetobacter</taxon>
    </lineage>
</organism>
<name>A0A2T1J4N2_ACIRA</name>
<proteinExistence type="predicted"/>
<evidence type="ECO:0000313" key="2">
    <source>
        <dbReference type="EMBL" id="HCM30633.1"/>
    </source>
</evidence>
<sequence>MKLKHFSKMGLGLLTALMLTAPGTYAAENNKAGSENIDVTPQQQVTQEELAAIYVLSEICPGLIGKDQKFNEGYSRLAQAHMPGEKNAVSALEKRSKAKNFQSVLKEARQDAKNAGKSKNTQVCRDVASYGA</sequence>
<comment type="caution">
    <text evidence="2">The sequence shown here is derived from an EMBL/GenBank/DDBJ whole genome shotgun (WGS) entry which is preliminary data.</text>
</comment>
<feature type="domain" description="DUF7944" evidence="1">
    <location>
        <begin position="46"/>
        <end position="127"/>
    </location>
</feature>
<dbReference type="InterPro" id="IPR057704">
    <property type="entry name" value="DUF7944"/>
</dbReference>
<dbReference type="Pfam" id="PF25642">
    <property type="entry name" value="DUF7944"/>
    <property type="match status" value="1"/>
</dbReference>
<dbReference type="Proteomes" id="UP000262257">
    <property type="component" value="Unassembled WGS sequence"/>
</dbReference>
<dbReference type="RefSeq" id="WP_005015023.1">
    <property type="nucleotide sequence ID" value="NZ_BKHE01000022.1"/>
</dbReference>
<protein>
    <recommendedName>
        <fullName evidence="1">DUF7944 domain-containing protein</fullName>
    </recommendedName>
</protein>
<dbReference type="NCBIfam" id="NF047330">
    <property type="entry name" value="MCR_0457_fam"/>
    <property type="match status" value="1"/>
</dbReference>
<dbReference type="EMBL" id="DPXL01000032">
    <property type="protein sequence ID" value="HCM30633.1"/>
    <property type="molecule type" value="Genomic_DNA"/>
</dbReference>
<dbReference type="AlphaFoldDB" id="A0A2T1J4N2"/>
<evidence type="ECO:0000259" key="1">
    <source>
        <dbReference type="Pfam" id="PF25642"/>
    </source>
</evidence>
<dbReference type="STRING" id="40216.GCA_001917365_00492"/>
<gene>
    <name evidence="2" type="ORF">DIC32_02360</name>
</gene>
<evidence type="ECO:0000313" key="3">
    <source>
        <dbReference type="Proteomes" id="UP000262257"/>
    </source>
</evidence>
<accession>A0A2T1J4N2</accession>